<dbReference type="PANTHER" id="PTHR46424:SF1">
    <property type="entry name" value="UBX DOMAIN-CONTAINING PROTEIN 4"/>
    <property type="match status" value="1"/>
</dbReference>
<evidence type="ECO:0000259" key="3">
    <source>
        <dbReference type="PROSITE" id="PS50033"/>
    </source>
</evidence>
<dbReference type="PROSITE" id="PS50033">
    <property type="entry name" value="UBX"/>
    <property type="match status" value="1"/>
</dbReference>
<name>A0A0N4UYT8_ENTVE</name>
<keyword evidence="2" id="KW-1133">Transmembrane helix</keyword>
<evidence type="ECO:0000313" key="6">
    <source>
        <dbReference type="WBParaSite" id="EVEC_0000275801-mRNA-1"/>
    </source>
</evidence>
<dbReference type="Pfam" id="PF00789">
    <property type="entry name" value="UBX"/>
    <property type="match status" value="1"/>
</dbReference>
<reference evidence="4 5" key="2">
    <citation type="submission" date="2018-10" db="EMBL/GenBank/DDBJ databases">
        <authorList>
            <consortium name="Pathogen Informatics"/>
        </authorList>
    </citation>
    <scope>NUCLEOTIDE SEQUENCE [LARGE SCALE GENOMIC DNA]</scope>
</reference>
<sequence length="126" mass="14984">MEIRALAEQRRREKLENEKELKRLRELIKPMDLSFFFSLLTIFIELCYFFRTECHIQVKYPNGSTVTLLFDCKELFSALVDRIRESQEIMLTQNYPKRVFGDEDYTRSFTELSLTPSATILVFPVS</sequence>
<keyword evidence="2" id="KW-0812">Transmembrane</keyword>
<protein>
    <recommendedName>
        <fullName evidence="1">UBX domain-containing protein 4</fullName>
    </recommendedName>
</protein>
<keyword evidence="2" id="KW-0472">Membrane</keyword>
<dbReference type="GO" id="GO:0005783">
    <property type="term" value="C:endoplasmic reticulum"/>
    <property type="evidence" value="ECO:0007669"/>
    <property type="project" value="TreeGrafter"/>
</dbReference>
<organism evidence="6">
    <name type="scientific">Enterobius vermicularis</name>
    <name type="common">Human pinworm</name>
    <dbReference type="NCBI Taxonomy" id="51028"/>
    <lineage>
        <taxon>Eukaryota</taxon>
        <taxon>Metazoa</taxon>
        <taxon>Ecdysozoa</taxon>
        <taxon>Nematoda</taxon>
        <taxon>Chromadorea</taxon>
        <taxon>Rhabditida</taxon>
        <taxon>Spirurina</taxon>
        <taxon>Oxyuridomorpha</taxon>
        <taxon>Oxyuroidea</taxon>
        <taxon>Oxyuridae</taxon>
        <taxon>Enterobius</taxon>
    </lineage>
</organism>
<evidence type="ECO:0000313" key="5">
    <source>
        <dbReference type="Proteomes" id="UP000274131"/>
    </source>
</evidence>
<dbReference type="PANTHER" id="PTHR46424">
    <property type="entry name" value="UBX DOMAIN-CONTAINING PROTEIN 4"/>
    <property type="match status" value="1"/>
</dbReference>
<dbReference type="SMART" id="SM00166">
    <property type="entry name" value="UBX"/>
    <property type="match status" value="1"/>
</dbReference>
<dbReference type="Proteomes" id="UP000274131">
    <property type="component" value="Unassembled WGS sequence"/>
</dbReference>
<evidence type="ECO:0000256" key="2">
    <source>
        <dbReference type="SAM" id="Phobius"/>
    </source>
</evidence>
<feature type="transmembrane region" description="Helical" evidence="2">
    <location>
        <begin position="33"/>
        <end position="51"/>
    </location>
</feature>
<dbReference type="GO" id="GO:0036503">
    <property type="term" value="P:ERAD pathway"/>
    <property type="evidence" value="ECO:0007669"/>
    <property type="project" value="TreeGrafter"/>
</dbReference>
<dbReference type="STRING" id="51028.A0A0N4UYT8"/>
<dbReference type="InterPro" id="IPR029071">
    <property type="entry name" value="Ubiquitin-like_domsf"/>
</dbReference>
<dbReference type="InterPro" id="IPR001012">
    <property type="entry name" value="UBX_dom"/>
</dbReference>
<dbReference type="SUPFAM" id="SSF54236">
    <property type="entry name" value="Ubiquitin-like"/>
    <property type="match status" value="1"/>
</dbReference>
<gene>
    <name evidence="4" type="ORF">EVEC_LOCUS2466</name>
</gene>
<dbReference type="AlphaFoldDB" id="A0A0N4UYT8"/>
<proteinExistence type="predicted"/>
<reference evidence="6" key="1">
    <citation type="submission" date="2017-02" db="UniProtKB">
        <authorList>
            <consortium name="WormBaseParasite"/>
        </authorList>
    </citation>
    <scope>IDENTIFICATION</scope>
</reference>
<dbReference type="OrthoDB" id="10254930at2759"/>
<dbReference type="Gene3D" id="3.10.20.90">
    <property type="entry name" value="Phosphatidylinositol 3-kinase Catalytic Subunit, Chain A, domain 1"/>
    <property type="match status" value="1"/>
</dbReference>
<evidence type="ECO:0000313" key="4">
    <source>
        <dbReference type="EMBL" id="VDD87323.1"/>
    </source>
</evidence>
<keyword evidence="5" id="KW-1185">Reference proteome</keyword>
<evidence type="ECO:0000256" key="1">
    <source>
        <dbReference type="ARBA" id="ARBA00040925"/>
    </source>
</evidence>
<dbReference type="EMBL" id="UXUI01007385">
    <property type="protein sequence ID" value="VDD87323.1"/>
    <property type="molecule type" value="Genomic_DNA"/>
</dbReference>
<accession>A0A0N4UYT8</accession>
<feature type="domain" description="UBX" evidence="3">
    <location>
        <begin position="54"/>
        <end position="122"/>
    </location>
</feature>
<dbReference type="WBParaSite" id="EVEC_0000275801-mRNA-1">
    <property type="protein sequence ID" value="EVEC_0000275801-mRNA-1"/>
    <property type="gene ID" value="EVEC_0000275801"/>
</dbReference>